<proteinExistence type="predicted"/>
<evidence type="ECO:0000313" key="2">
    <source>
        <dbReference type="EMBL" id="KZV48700.1"/>
    </source>
</evidence>
<protein>
    <submittedName>
        <fullName evidence="2">Uncharacterized protein</fullName>
    </submittedName>
</protein>
<evidence type="ECO:0000313" key="3">
    <source>
        <dbReference type="Proteomes" id="UP000250235"/>
    </source>
</evidence>
<gene>
    <name evidence="2" type="ORF">F511_18324</name>
</gene>
<reference evidence="2 3" key="1">
    <citation type="journal article" date="2015" name="Proc. Natl. Acad. Sci. U.S.A.">
        <title>The resurrection genome of Boea hygrometrica: A blueprint for survival of dehydration.</title>
        <authorList>
            <person name="Xiao L."/>
            <person name="Yang G."/>
            <person name="Zhang L."/>
            <person name="Yang X."/>
            <person name="Zhao S."/>
            <person name="Ji Z."/>
            <person name="Zhou Q."/>
            <person name="Hu M."/>
            <person name="Wang Y."/>
            <person name="Chen M."/>
            <person name="Xu Y."/>
            <person name="Jin H."/>
            <person name="Xiao X."/>
            <person name="Hu G."/>
            <person name="Bao F."/>
            <person name="Hu Y."/>
            <person name="Wan P."/>
            <person name="Li L."/>
            <person name="Deng X."/>
            <person name="Kuang T."/>
            <person name="Xiang C."/>
            <person name="Zhu J.K."/>
            <person name="Oliver M.J."/>
            <person name="He Y."/>
        </authorList>
    </citation>
    <scope>NUCLEOTIDE SEQUENCE [LARGE SCALE GENOMIC DNA]</scope>
    <source>
        <strain evidence="3">cv. XS01</strain>
    </source>
</reference>
<feature type="region of interest" description="Disordered" evidence="1">
    <location>
        <begin position="1"/>
        <end position="32"/>
    </location>
</feature>
<evidence type="ECO:0000256" key="1">
    <source>
        <dbReference type="SAM" id="MobiDB-lite"/>
    </source>
</evidence>
<feature type="compositionally biased region" description="Basic and acidic residues" evidence="1">
    <location>
        <begin position="11"/>
        <end position="20"/>
    </location>
</feature>
<accession>A0A2Z7CNR1</accession>
<dbReference type="EMBL" id="KQ993825">
    <property type="protein sequence ID" value="KZV48700.1"/>
    <property type="molecule type" value="Genomic_DNA"/>
</dbReference>
<sequence>MSNIGRKTSRAARDRPELNPRRITTSPETRRTAAASTMLRAAQGPRAVAPSATHMASSSLLAQAFLKQRTTVRQTAAIVRQLAAASNGRRAPPCAKRRPTDGRTKRGKRAVIARIITQPIARDGGQRSDSEMRIHARSCGIQQAIARP</sequence>
<dbReference type="Proteomes" id="UP000250235">
    <property type="component" value="Unassembled WGS sequence"/>
</dbReference>
<organism evidence="2 3">
    <name type="scientific">Dorcoceras hygrometricum</name>
    <dbReference type="NCBI Taxonomy" id="472368"/>
    <lineage>
        <taxon>Eukaryota</taxon>
        <taxon>Viridiplantae</taxon>
        <taxon>Streptophyta</taxon>
        <taxon>Embryophyta</taxon>
        <taxon>Tracheophyta</taxon>
        <taxon>Spermatophyta</taxon>
        <taxon>Magnoliopsida</taxon>
        <taxon>eudicotyledons</taxon>
        <taxon>Gunneridae</taxon>
        <taxon>Pentapetalae</taxon>
        <taxon>asterids</taxon>
        <taxon>lamiids</taxon>
        <taxon>Lamiales</taxon>
        <taxon>Gesneriaceae</taxon>
        <taxon>Didymocarpoideae</taxon>
        <taxon>Trichosporeae</taxon>
        <taxon>Loxocarpinae</taxon>
        <taxon>Dorcoceras</taxon>
    </lineage>
</organism>
<keyword evidence="3" id="KW-1185">Reference proteome</keyword>
<feature type="region of interest" description="Disordered" evidence="1">
    <location>
        <begin position="83"/>
        <end position="108"/>
    </location>
</feature>
<dbReference type="AlphaFoldDB" id="A0A2Z7CNR1"/>
<name>A0A2Z7CNR1_9LAMI</name>